<name>A0ABQ8WXY4_PENCH</name>
<comment type="caution">
    <text evidence="1">The sequence shown here is derived from an EMBL/GenBank/DDBJ whole genome shotgun (WGS) entry which is preliminary data.</text>
</comment>
<reference evidence="1 2" key="1">
    <citation type="journal article" date="2023" name="IMA Fungus">
        <title>Comparative genomic study of the Penicillium genus elucidates a diverse pangenome and 15 lateral gene transfer events.</title>
        <authorList>
            <person name="Petersen C."/>
            <person name="Sorensen T."/>
            <person name="Nielsen M.R."/>
            <person name="Sondergaard T.E."/>
            <person name="Sorensen J.L."/>
            <person name="Fitzpatrick D.A."/>
            <person name="Frisvad J.C."/>
            <person name="Nielsen K.L."/>
        </authorList>
    </citation>
    <scope>NUCLEOTIDE SEQUENCE [LARGE SCALE GENOMIC DNA]</scope>
    <source>
        <strain evidence="1 2">IBT 3361</strain>
    </source>
</reference>
<organism evidence="1 2">
    <name type="scientific">Penicillium chrysogenum</name>
    <name type="common">Penicillium notatum</name>
    <dbReference type="NCBI Taxonomy" id="5076"/>
    <lineage>
        <taxon>Eukaryota</taxon>
        <taxon>Fungi</taxon>
        <taxon>Dikarya</taxon>
        <taxon>Ascomycota</taxon>
        <taxon>Pezizomycotina</taxon>
        <taxon>Eurotiomycetes</taxon>
        <taxon>Eurotiomycetidae</taxon>
        <taxon>Eurotiales</taxon>
        <taxon>Aspergillaceae</taxon>
        <taxon>Penicillium</taxon>
        <taxon>Penicillium chrysogenum species complex</taxon>
    </lineage>
</organism>
<dbReference type="EMBL" id="JAPVEB010000001">
    <property type="protein sequence ID" value="KAJ5283490.1"/>
    <property type="molecule type" value="Genomic_DNA"/>
</dbReference>
<accession>A0ABQ8WXY4</accession>
<dbReference type="Proteomes" id="UP001220256">
    <property type="component" value="Unassembled WGS sequence"/>
</dbReference>
<sequence length="81" mass="8922">MAAGAVGTVGLLHWYIRLSQGGQANVQTYDHSGEDVVRRRHYRFQKSHITGSAMECPILIDSVLDYTLRFHLEGGSSDASS</sequence>
<evidence type="ECO:0000313" key="2">
    <source>
        <dbReference type="Proteomes" id="UP001220256"/>
    </source>
</evidence>
<keyword evidence="2" id="KW-1185">Reference proteome</keyword>
<gene>
    <name evidence="1" type="ORF">N7505_001470</name>
</gene>
<evidence type="ECO:0000313" key="1">
    <source>
        <dbReference type="EMBL" id="KAJ5283490.1"/>
    </source>
</evidence>
<proteinExistence type="predicted"/>
<protein>
    <submittedName>
        <fullName evidence="1">Uncharacterized protein</fullName>
    </submittedName>
</protein>